<evidence type="ECO:0000259" key="2">
    <source>
        <dbReference type="Pfam" id="PF01106"/>
    </source>
</evidence>
<protein>
    <submittedName>
        <fullName evidence="3">NifU family protein</fullName>
    </submittedName>
</protein>
<evidence type="ECO:0000313" key="4">
    <source>
        <dbReference type="Proteomes" id="UP001491691"/>
    </source>
</evidence>
<accession>A0ABV1J489</accession>
<reference evidence="3 4" key="1">
    <citation type="submission" date="2024-04" db="EMBL/GenBank/DDBJ databases">
        <title>Human intestinal bacterial collection.</title>
        <authorList>
            <person name="Pauvert C."/>
            <person name="Hitch T.C.A."/>
            <person name="Clavel T."/>
        </authorList>
    </citation>
    <scope>NUCLEOTIDE SEQUENCE [LARGE SCALE GENOMIC DNA]</scope>
    <source>
        <strain evidence="3 4">CLA-SR-H019</strain>
    </source>
</reference>
<dbReference type="Proteomes" id="UP001491691">
    <property type="component" value="Unassembled WGS sequence"/>
</dbReference>
<dbReference type="SUPFAM" id="SSF117916">
    <property type="entry name" value="Fe-S cluster assembly (FSCA) domain-like"/>
    <property type="match status" value="1"/>
</dbReference>
<dbReference type="EMBL" id="JBBNPP010000015">
    <property type="protein sequence ID" value="MEQ3347268.1"/>
    <property type="molecule type" value="Genomic_DNA"/>
</dbReference>
<comment type="function">
    <text evidence="1">May be involved in the formation or repair of [Fe-S] clusters present in iron-sulfur proteins.</text>
</comment>
<comment type="caution">
    <text evidence="3">The sequence shown here is derived from an EMBL/GenBank/DDBJ whole genome shotgun (WGS) entry which is preliminary data.</text>
</comment>
<evidence type="ECO:0000313" key="3">
    <source>
        <dbReference type="EMBL" id="MEQ3347268.1"/>
    </source>
</evidence>
<dbReference type="RefSeq" id="WP_019107521.1">
    <property type="nucleotide sequence ID" value="NZ_CABKRY010000001.1"/>
</dbReference>
<organism evidence="3 4">
    <name type="scientific">Peptoniphilus senegalensis</name>
    <dbReference type="NCBI Taxonomy" id="1465757"/>
    <lineage>
        <taxon>Bacteria</taxon>
        <taxon>Bacillati</taxon>
        <taxon>Bacillota</taxon>
        <taxon>Tissierellia</taxon>
        <taxon>Tissierellales</taxon>
        <taxon>Peptoniphilaceae</taxon>
        <taxon>Peptoniphilus</taxon>
    </lineage>
</organism>
<gene>
    <name evidence="3" type="ORF">AAA073_07455</name>
</gene>
<proteinExistence type="predicted"/>
<dbReference type="Gene3D" id="3.30.300.130">
    <property type="entry name" value="Fe-S cluster assembly (FSCA)"/>
    <property type="match status" value="1"/>
</dbReference>
<feature type="domain" description="NIF system FeS cluster assembly NifU C-terminal" evidence="2">
    <location>
        <begin position="13"/>
        <end position="74"/>
    </location>
</feature>
<evidence type="ECO:0000256" key="1">
    <source>
        <dbReference type="ARBA" id="ARBA00049958"/>
    </source>
</evidence>
<keyword evidence="4" id="KW-1185">Reference proteome</keyword>
<dbReference type="Pfam" id="PF01106">
    <property type="entry name" value="NifU"/>
    <property type="match status" value="1"/>
</dbReference>
<sequence>MEDREDLRKKIIHVINHDIFPKIKAHGGFIKFKSLKDGVVTITLGGNCNGCISAQITAEEIVKEKLKEKLGDEIRGVKVYQDIDDQIWDFAKELLRGERSELD</sequence>
<dbReference type="InterPro" id="IPR034904">
    <property type="entry name" value="FSCA_dom_sf"/>
</dbReference>
<name>A0ABV1J489_9FIRM</name>
<dbReference type="InterPro" id="IPR001075">
    <property type="entry name" value="NIF_FeS_clus_asmbl_NifU_C"/>
</dbReference>